<gene>
    <name evidence="1" type="ORF">V1517DRAFT_330703</name>
</gene>
<reference evidence="2" key="1">
    <citation type="journal article" date="2024" name="Front. Bioeng. Biotechnol.">
        <title>Genome-scale model development and genomic sequencing of the oleaginous clade Lipomyces.</title>
        <authorList>
            <person name="Czajka J.J."/>
            <person name="Han Y."/>
            <person name="Kim J."/>
            <person name="Mondo S.J."/>
            <person name="Hofstad B.A."/>
            <person name="Robles A."/>
            <person name="Haridas S."/>
            <person name="Riley R."/>
            <person name="LaButti K."/>
            <person name="Pangilinan J."/>
            <person name="Andreopoulos W."/>
            <person name="Lipzen A."/>
            <person name="Yan J."/>
            <person name="Wang M."/>
            <person name="Ng V."/>
            <person name="Grigoriev I.V."/>
            <person name="Spatafora J.W."/>
            <person name="Magnuson J.K."/>
            <person name="Baker S.E."/>
            <person name="Pomraning K.R."/>
        </authorList>
    </citation>
    <scope>NUCLEOTIDE SEQUENCE [LARGE SCALE GENOMIC DNA]</scope>
    <source>
        <strain evidence="2">CBS 10300</strain>
    </source>
</reference>
<dbReference type="EMBL" id="MU970149">
    <property type="protein sequence ID" value="KAK9320012.1"/>
    <property type="molecule type" value="Genomic_DNA"/>
</dbReference>
<accession>A0ACC3TFT2</accession>
<sequence>MPLPEDPSVLQTATNLVSTLKSIFSTPPGFRPAHAKGVLLTGSFIPSTSAGTLSSAKHFNYPSTPVTVRFSNSTGIPQIPDTDSNADPRGCAIRFHLGNDDQGKRVHTDIICHSTPFFPTKTGEEFLEFLQSLTKSGPEVEHPTPVEQFLAAHPKALAFVQAPKPAPLSFATEAYFGVNAFKLIAADGRETFVRYRVVPVQGVQTLDQVELAKKSSDYLYEDIVERVQGSPVVFKIFAQVAEEGDVTDDATEHWPEERHLEELGEVTLDKVVPRGESEGEQKVVIFDPIPRINGVEPSNDPLLDTRAAVYLISGRERRSA</sequence>
<organism evidence="1 2">
    <name type="scientific">Lipomyces orientalis</name>
    <dbReference type="NCBI Taxonomy" id="1233043"/>
    <lineage>
        <taxon>Eukaryota</taxon>
        <taxon>Fungi</taxon>
        <taxon>Dikarya</taxon>
        <taxon>Ascomycota</taxon>
        <taxon>Saccharomycotina</taxon>
        <taxon>Lipomycetes</taxon>
        <taxon>Lipomycetales</taxon>
        <taxon>Lipomycetaceae</taxon>
        <taxon>Lipomyces</taxon>
    </lineage>
</organism>
<name>A0ACC3TFT2_9ASCO</name>
<proteinExistence type="predicted"/>
<evidence type="ECO:0000313" key="1">
    <source>
        <dbReference type="EMBL" id="KAK9320012.1"/>
    </source>
</evidence>
<protein>
    <submittedName>
        <fullName evidence="1">Catalase-like domain-containing protein</fullName>
    </submittedName>
</protein>
<comment type="caution">
    <text evidence="1">The sequence shown here is derived from an EMBL/GenBank/DDBJ whole genome shotgun (WGS) entry which is preliminary data.</text>
</comment>
<evidence type="ECO:0000313" key="2">
    <source>
        <dbReference type="Proteomes" id="UP001489719"/>
    </source>
</evidence>
<dbReference type="Proteomes" id="UP001489719">
    <property type="component" value="Unassembled WGS sequence"/>
</dbReference>
<keyword evidence="2" id="KW-1185">Reference proteome</keyword>